<accession>A0ABN6VRF0</accession>
<organism evidence="2 3">
    <name type="scientific">Geotalea uraniireducens</name>
    <dbReference type="NCBI Taxonomy" id="351604"/>
    <lineage>
        <taxon>Bacteria</taxon>
        <taxon>Pseudomonadati</taxon>
        <taxon>Thermodesulfobacteriota</taxon>
        <taxon>Desulfuromonadia</taxon>
        <taxon>Geobacterales</taxon>
        <taxon>Geobacteraceae</taxon>
        <taxon>Geotalea</taxon>
    </lineage>
</organism>
<keyword evidence="3" id="KW-1185">Reference proteome</keyword>
<evidence type="ECO:0008006" key="4">
    <source>
        <dbReference type="Google" id="ProtNLM"/>
    </source>
</evidence>
<dbReference type="Pfam" id="PF13557">
    <property type="entry name" value="Phenol_MetA_deg"/>
    <property type="match status" value="1"/>
</dbReference>
<dbReference type="Proteomes" id="UP001317705">
    <property type="component" value="Chromosome"/>
</dbReference>
<dbReference type="EMBL" id="AP027151">
    <property type="protein sequence ID" value="BDV42934.1"/>
    <property type="molecule type" value="Genomic_DNA"/>
</dbReference>
<sequence>MEPSQKVLLASVLALALYSPLQVNAAEKMAPKEQSQPNYFAALSVEYGTGDYGTSITTDSVTTKLTLGWYPTDRLDLSLEIPYLYQSNSTTTPFGMGRFRTATMQSGGQGQSSGPRRMGSSAFASTFDVNKSQSGIGDLVLKGGYIVVQERNAVPEIRPEAYVKFPTADKDKGLGTGEFDAGVGVTLNKWLGDWNGYCEGVYNYIGKSSDFQLKDYFSYDLGVGYQVTDRFLPALALKGTTNPGDGSPPYCQLRETALYKISDRWGVNGYLGEGLTDGTPSFALGAEVNYQF</sequence>
<evidence type="ECO:0000256" key="1">
    <source>
        <dbReference type="SAM" id="SignalP"/>
    </source>
</evidence>
<protein>
    <recommendedName>
        <fullName evidence="4">Transporter</fullName>
    </recommendedName>
</protein>
<proteinExistence type="predicted"/>
<feature type="signal peptide" evidence="1">
    <location>
        <begin position="1"/>
        <end position="25"/>
    </location>
</feature>
<reference evidence="2 3" key="1">
    <citation type="submission" date="2022-12" db="EMBL/GenBank/DDBJ databases">
        <title>Polyphasic characterization of Geotalea uranireducens NIT-SL11 newly isolated from a complex of sewage sludge and microbially reduced graphene oxide.</title>
        <authorList>
            <person name="Xie L."/>
            <person name="Yoshida N."/>
            <person name="Meng L."/>
        </authorList>
    </citation>
    <scope>NUCLEOTIDE SEQUENCE [LARGE SCALE GENOMIC DNA]</scope>
    <source>
        <strain evidence="2 3">NIT-SL11</strain>
    </source>
</reference>
<evidence type="ECO:0000313" key="2">
    <source>
        <dbReference type="EMBL" id="BDV42934.1"/>
    </source>
</evidence>
<gene>
    <name evidence="2" type="ORF">GURASL_18570</name>
</gene>
<dbReference type="InterPro" id="IPR025737">
    <property type="entry name" value="FApF"/>
</dbReference>
<keyword evidence="1" id="KW-0732">Signal</keyword>
<evidence type="ECO:0000313" key="3">
    <source>
        <dbReference type="Proteomes" id="UP001317705"/>
    </source>
</evidence>
<feature type="chain" id="PRO_5045081511" description="Transporter" evidence="1">
    <location>
        <begin position="26"/>
        <end position="292"/>
    </location>
</feature>
<name>A0ABN6VRF0_9BACT</name>
<dbReference type="RefSeq" id="WP_282003668.1">
    <property type="nucleotide sequence ID" value="NZ_AP027151.1"/>
</dbReference>